<dbReference type="InterPro" id="IPR001005">
    <property type="entry name" value="SANT/Myb"/>
</dbReference>
<evidence type="ECO:0000259" key="8">
    <source>
        <dbReference type="PROSITE" id="PS51293"/>
    </source>
</evidence>
<dbReference type="SMART" id="SM00717">
    <property type="entry name" value="SANT"/>
    <property type="match status" value="1"/>
</dbReference>
<feature type="region of interest" description="Disordered" evidence="6">
    <location>
        <begin position="93"/>
        <end position="125"/>
    </location>
</feature>
<dbReference type="GO" id="GO:0010468">
    <property type="term" value="P:regulation of gene expression"/>
    <property type="evidence" value="ECO:0007669"/>
    <property type="project" value="UniProtKB-ARBA"/>
</dbReference>
<dbReference type="InterPro" id="IPR017930">
    <property type="entry name" value="Myb_dom"/>
</dbReference>
<comment type="caution">
    <text evidence="10">The sequence shown here is derived from an EMBL/GenBank/DDBJ whole genome shotgun (WGS) entry which is preliminary data.</text>
</comment>
<evidence type="ECO:0000256" key="1">
    <source>
        <dbReference type="ARBA" id="ARBA00004123"/>
    </source>
</evidence>
<evidence type="ECO:0000259" key="7">
    <source>
        <dbReference type="PROSITE" id="PS50090"/>
    </source>
</evidence>
<evidence type="ECO:0000256" key="4">
    <source>
        <dbReference type="ARBA" id="ARBA00023163"/>
    </source>
</evidence>
<feature type="domain" description="HTH myb-type" evidence="9">
    <location>
        <begin position="39"/>
        <end position="93"/>
    </location>
</feature>
<keyword evidence="3 10" id="KW-0238">DNA-binding</keyword>
<accession>A0A5A7RHK5</accession>
<dbReference type="PANTHER" id="PTHR12802:SF175">
    <property type="entry name" value="PROTEIN REVEILLE 2"/>
    <property type="match status" value="1"/>
</dbReference>
<comment type="subcellular location">
    <subcellularLocation>
        <location evidence="1">Nucleus</location>
    </subcellularLocation>
</comment>
<feature type="compositionally biased region" description="Basic residues" evidence="6">
    <location>
        <begin position="113"/>
        <end position="123"/>
    </location>
</feature>
<evidence type="ECO:0000259" key="9">
    <source>
        <dbReference type="PROSITE" id="PS51294"/>
    </source>
</evidence>
<sequence length="425" mass="46613">MVAEAKDQTTQSYQDVANQPKSLSPDATGFALKVRKPYTITKQRERWTEEEHQRFIEALKLYGRAWRQIEGHVGTKTAIQIRSHAQKFFAKVTKDSPGDAEGSLNPIQIPPPRPKKKPSHPYPRKMVDSANTEAVAVAPQQAEGLTDMSVSERENYSPTSVLSAIGSNNVESPLAETQKSSLSPASCATDNANDNEHAMSDESSKEEDGLGLSLKMCAASGPDNKSSTVKFELFPDEGTESSPCGGQNCASIKLFGKTVVVRDNPKQSEEALEDNESLVPGVVLSEVSEMEKSRNSNLEVSELFSNSATPLNPVGGPTENVFSFPWCTWYNGPVYYPYHLPVENVENGPGGVNEEEESLVGSNSGSMSEVNAENRYSDVVESRNLSDRRRGKGFVPYKRCLAERDEKSSFSFVQGRESQRARVCS</sequence>
<dbReference type="Gene3D" id="1.10.10.60">
    <property type="entry name" value="Homeodomain-like"/>
    <property type="match status" value="1"/>
</dbReference>
<keyword evidence="11" id="KW-1185">Reference proteome</keyword>
<dbReference type="PANTHER" id="PTHR12802">
    <property type="entry name" value="SWI/SNF COMPLEX-RELATED"/>
    <property type="match status" value="1"/>
</dbReference>
<dbReference type="AlphaFoldDB" id="A0A5A7RHK5"/>
<dbReference type="NCBIfam" id="TIGR01557">
    <property type="entry name" value="myb_SHAQKYF"/>
    <property type="match status" value="1"/>
</dbReference>
<evidence type="ECO:0000313" key="11">
    <source>
        <dbReference type="Proteomes" id="UP000325081"/>
    </source>
</evidence>
<dbReference type="PROSITE" id="PS50090">
    <property type="entry name" value="MYB_LIKE"/>
    <property type="match status" value="1"/>
</dbReference>
<reference evidence="11" key="1">
    <citation type="journal article" date="2019" name="Curr. Biol.">
        <title>Genome Sequence of Striga asiatica Provides Insight into the Evolution of Plant Parasitism.</title>
        <authorList>
            <person name="Yoshida S."/>
            <person name="Kim S."/>
            <person name="Wafula E.K."/>
            <person name="Tanskanen J."/>
            <person name="Kim Y.M."/>
            <person name="Honaas L."/>
            <person name="Yang Z."/>
            <person name="Spallek T."/>
            <person name="Conn C.E."/>
            <person name="Ichihashi Y."/>
            <person name="Cheong K."/>
            <person name="Cui S."/>
            <person name="Der J.P."/>
            <person name="Gundlach H."/>
            <person name="Jiao Y."/>
            <person name="Hori C."/>
            <person name="Ishida J.K."/>
            <person name="Kasahara H."/>
            <person name="Kiba T."/>
            <person name="Kim M.S."/>
            <person name="Koo N."/>
            <person name="Laohavisit A."/>
            <person name="Lee Y.H."/>
            <person name="Lumba S."/>
            <person name="McCourt P."/>
            <person name="Mortimer J.C."/>
            <person name="Mutuku J.M."/>
            <person name="Nomura T."/>
            <person name="Sasaki-Sekimoto Y."/>
            <person name="Seto Y."/>
            <person name="Wang Y."/>
            <person name="Wakatake T."/>
            <person name="Sakakibara H."/>
            <person name="Demura T."/>
            <person name="Yamaguchi S."/>
            <person name="Yoneyama K."/>
            <person name="Manabe R.I."/>
            <person name="Nelson D.C."/>
            <person name="Schulman A.H."/>
            <person name="Timko M.P."/>
            <person name="dePamphilis C.W."/>
            <person name="Choi D."/>
            <person name="Shirasu K."/>
        </authorList>
    </citation>
    <scope>NUCLEOTIDE SEQUENCE [LARGE SCALE GENOMIC DNA]</scope>
    <source>
        <strain evidence="11">cv. UVA1</strain>
    </source>
</reference>
<organism evidence="10 11">
    <name type="scientific">Striga asiatica</name>
    <name type="common">Asiatic witchweed</name>
    <name type="synonym">Buchnera asiatica</name>
    <dbReference type="NCBI Taxonomy" id="4170"/>
    <lineage>
        <taxon>Eukaryota</taxon>
        <taxon>Viridiplantae</taxon>
        <taxon>Streptophyta</taxon>
        <taxon>Embryophyta</taxon>
        <taxon>Tracheophyta</taxon>
        <taxon>Spermatophyta</taxon>
        <taxon>Magnoliopsida</taxon>
        <taxon>eudicotyledons</taxon>
        <taxon>Gunneridae</taxon>
        <taxon>Pentapetalae</taxon>
        <taxon>asterids</taxon>
        <taxon>lamiids</taxon>
        <taxon>Lamiales</taxon>
        <taxon>Orobanchaceae</taxon>
        <taxon>Buchnereae</taxon>
        <taxon>Striga</taxon>
    </lineage>
</organism>
<dbReference type="CDD" id="cd00167">
    <property type="entry name" value="SANT"/>
    <property type="match status" value="1"/>
</dbReference>
<dbReference type="FunFam" id="1.10.10.60:FF:000023">
    <property type="entry name" value="protein REVEILLE 6 isoform X1"/>
    <property type="match status" value="1"/>
</dbReference>
<dbReference type="InterPro" id="IPR009057">
    <property type="entry name" value="Homeodomain-like_sf"/>
</dbReference>
<feature type="region of interest" description="Disordered" evidence="6">
    <location>
        <begin position="172"/>
        <end position="210"/>
    </location>
</feature>
<keyword evidence="10" id="KW-0371">Homeobox</keyword>
<dbReference type="PROSITE" id="PS51294">
    <property type="entry name" value="HTH_MYB"/>
    <property type="match status" value="1"/>
</dbReference>
<feature type="compositionally biased region" description="Basic and acidic residues" evidence="6">
    <location>
        <begin position="194"/>
        <end position="208"/>
    </location>
</feature>
<keyword evidence="4" id="KW-0804">Transcription</keyword>
<gene>
    <name evidence="10" type="ORF">STAS_34462</name>
</gene>
<evidence type="ECO:0000256" key="6">
    <source>
        <dbReference type="SAM" id="MobiDB-lite"/>
    </source>
</evidence>
<dbReference type="GO" id="GO:0005634">
    <property type="term" value="C:nucleus"/>
    <property type="evidence" value="ECO:0007669"/>
    <property type="project" value="UniProtKB-SubCell"/>
</dbReference>
<dbReference type="PROSITE" id="PS51293">
    <property type="entry name" value="SANT"/>
    <property type="match status" value="1"/>
</dbReference>
<dbReference type="Proteomes" id="UP000325081">
    <property type="component" value="Unassembled WGS sequence"/>
</dbReference>
<evidence type="ECO:0000313" key="10">
    <source>
        <dbReference type="EMBL" id="GER56723.1"/>
    </source>
</evidence>
<feature type="domain" description="SANT" evidence="8">
    <location>
        <begin position="42"/>
        <end position="93"/>
    </location>
</feature>
<dbReference type="InterPro" id="IPR017884">
    <property type="entry name" value="SANT_dom"/>
</dbReference>
<evidence type="ECO:0000256" key="3">
    <source>
        <dbReference type="ARBA" id="ARBA00023125"/>
    </source>
</evidence>
<dbReference type="EMBL" id="BKCP01012737">
    <property type="protein sequence ID" value="GER56723.1"/>
    <property type="molecule type" value="Genomic_DNA"/>
</dbReference>
<name>A0A5A7RHK5_STRAF</name>
<feature type="region of interest" description="Disordered" evidence="6">
    <location>
        <begin position="352"/>
        <end position="375"/>
    </location>
</feature>
<feature type="compositionally biased region" description="Polar residues" evidence="6">
    <location>
        <begin position="360"/>
        <end position="371"/>
    </location>
</feature>
<dbReference type="InterPro" id="IPR006447">
    <property type="entry name" value="Myb_dom_plants"/>
</dbReference>
<evidence type="ECO:0000256" key="2">
    <source>
        <dbReference type="ARBA" id="ARBA00023015"/>
    </source>
</evidence>
<protein>
    <submittedName>
        <fullName evidence="10">Homeodomain-like superfamily protein</fullName>
    </submittedName>
</protein>
<dbReference type="Pfam" id="PF00249">
    <property type="entry name" value="Myb_DNA-binding"/>
    <property type="match status" value="1"/>
</dbReference>
<feature type="region of interest" description="Disordered" evidence="6">
    <location>
        <begin position="1"/>
        <end position="28"/>
    </location>
</feature>
<dbReference type="GO" id="GO:0003677">
    <property type="term" value="F:DNA binding"/>
    <property type="evidence" value="ECO:0007669"/>
    <property type="project" value="UniProtKB-KW"/>
</dbReference>
<feature type="domain" description="Myb-like" evidence="7">
    <location>
        <begin position="39"/>
        <end position="89"/>
    </location>
</feature>
<feature type="compositionally biased region" description="Polar residues" evidence="6">
    <location>
        <begin position="172"/>
        <end position="192"/>
    </location>
</feature>
<evidence type="ECO:0000256" key="5">
    <source>
        <dbReference type="ARBA" id="ARBA00023242"/>
    </source>
</evidence>
<feature type="compositionally biased region" description="Polar residues" evidence="6">
    <location>
        <begin position="8"/>
        <end position="22"/>
    </location>
</feature>
<dbReference type="SUPFAM" id="SSF46689">
    <property type="entry name" value="Homeodomain-like"/>
    <property type="match status" value="1"/>
</dbReference>
<proteinExistence type="predicted"/>
<dbReference type="OrthoDB" id="118550at2759"/>
<keyword evidence="5" id="KW-0539">Nucleus</keyword>
<keyword evidence="2" id="KW-0805">Transcription regulation</keyword>